<reference evidence="4" key="1">
    <citation type="submission" date="2025-08" db="UniProtKB">
        <authorList>
            <consortium name="RefSeq"/>
        </authorList>
    </citation>
    <scope>IDENTIFICATION</scope>
    <source>
        <tissue evidence="4">Gonads</tissue>
    </source>
</reference>
<dbReference type="InterPro" id="IPR007112">
    <property type="entry name" value="Expansin/allergen_DPBB_dom"/>
</dbReference>
<evidence type="ECO:0000259" key="2">
    <source>
        <dbReference type="PROSITE" id="PS50842"/>
    </source>
</evidence>
<dbReference type="CDD" id="cd22278">
    <property type="entry name" value="DPBB_GH45_endoglucanase"/>
    <property type="match status" value="1"/>
</dbReference>
<sequence>MIKLFCLFLVLLVVAAVTADQKCSGSPRKFRNKPCASTTRYTDKTKGACGCGTGTGSGTGFSWNLNGFTTAPNEAFYNDESPGPLWCGRKCGRCFRLTPTGGFVPGQGGPPPNDKPVVVMVTNVCPRQGNMQWCGQTPGGGTNQYGYATHFDIEDLGGQLRRIGWNNPEVTWEEADCAQAHRQNGETPGPDQYKQCQCHKYSNITIISPP</sequence>
<dbReference type="InterPro" id="IPR036908">
    <property type="entry name" value="RlpA-like_sf"/>
</dbReference>
<keyword evidence="1" id="KW-0732">Signal</keyword>
<dbReference type="OMA" id="YNDESPG"/>
<dbReference type="PROSITE" id="PS50842">
    <property type="entry name" value="EXPANSIN_EG45"/>
    <property type="match status" value="1"/>
</dbReference>
<organism evidence="3 4">
    <name type="scientific">Lingula anatina</name>
    <name type="common">Brachiopod</name>
    <name type="synonym">Lingula unguis</name>
    <dbReference type="NCBI Taxonomy" id="7574"/>
    <lineage>
        <taxon>Eukaryota</taxon>
        <taxon>Metazoa</taxon>
        <taxon>Spiralia</taxon>
        <taxon>Lophotrochozoa</taxon>
        <taxon>Brachiopoda</taxon>
        <taxon>Linguliformea</taxon>
        <taxon>Lingulata</taxon>
        <taxon>Lingulida</taxon>
        <taxon>Linguloidea</taxon>
        <taxon>Lingulidae</taxon>
        <taxon>Lingula</taxon>
    </lineage>
</organism>
<feature type="domain" description="Expansin-like EG45" evidence="2">
    <location>
        <begin position="46"/>
        <end position="153"/>
    </location>
</feature>
<evidence type="ECO:0000256" key="1">
    <source>
        <dbReference type="SAM" id="SignalP"/>
    </source>
</evidence>
<dbReference type="KEGG" id="lak:106152317"/>
<dbReference type="GeneID" id="106152317"/>
<dbReference type="OrthoDB" id="6038816at2759"/>
<name>A0A1S3H5Q2_LINAN</name>
<dbReference type="AlphaFoldDB" id="A0A1S3H5Q2"/>
<feature type="chain" id="PRO_5010320793" evidence="1">
    <location>
        <begin position="20"/>
        <end position="210"/>
    </location>
</feature>
<dbReference type="Proteomes" id="UP000085678">
    <property type="component" value="Unplaced"/>
</dbReference>
<gene>
    <name evidence="4" type="primary">LOC106152317</name>
</gene>
<feature type="signal peptide" evidence="1">
    <location>
        <begin position="1"/>
        <end position="19"/>
    </location>
</feature>
<dbReference type="SUPFAM" id="SSF50685">
    <property type="entry name" value="Barwin-like endoglucanases"/>
    <property type="match status" value="1"/>
</dbReference>
<dbReference type="Gene3D" id="2.40.40.10">
    <property type="entry name" value="RlpA-like domain"/>
    <property type="match status" value="1"/>
</dbReference>
<keyword evidence="3" id="KW-1185">Reference proteome</keyword>
<evidence type="ECO:0000313" key="4">
    <source>
        <dbReference type="RefSeq" id="XP_013381297.1"/>
    </source>
</evidence>
<protein>
    <submittedName>
        <fullName evidence="4">Endoglucanase</fullName>
    </submittedName>
</protein>
<dbReference type="RefSeq" id="XP_013381297.1">
    <property type="nucleotide sequence ID" value="XM_013525843.1"/>
</dbReference>
<evidence type="ECO:0000313" key="3">
    <source>
        <dbReference type="Proteomes" id="UP000085678"/>
    </source>
</evidence>
<dbReference type="Pfam" id="PF22514">
    <property type="entry name" value="EXPB1_D1"/>
    <property type="match status" value="1"/>
</dbReference>
<accession>A0A1S3H5Q2</accession>
<dbReference type="InParanoid" id="A0A1S3H5Q2"/>
<proteinExistence type="predicted"/>